<dbReference type="Proteomes" id="UP000215590">
    <property type="component" value="Unassembled WGS sequence"/>
</dbReference>
<keyword evidence="2" id="KW-1185">Reference proteome</keyword>
<evidence type="ECO:0000313" key="2">
    <source>
        <dbReference type="Proteomes" id="UP000215590"/>
    </source>
</evidence>
<dbReference type="EMBL" id="NNRJ01000031">
    <property type="protein sequence ID" value="OYR17603.1"/>
    <property type="molecule type" value="Genomic_DNA"/>
</dbReference>
<proteinExistence type="predicted"/>
<dbReference type="AlphaFoldDB" id="A0A256FRZ4"/>
<name>A0A256FRZ4_9HYPH</name>
<gene>
    <name evidence="1" type="ORF">CEV31_4330</name>
</gene>
<comment type="caution">
    <text evidence="1">The sequence shown here is derived from an EMBL/GenBank/DDBJ whole genome shotgun (WGS) entry which is preliminary data.</text>
</comment>
<evidence type="ECO:0000313" key="1">
    <source>
        <dbReference type="EMBL" id="OYR17603.1"/>
    </source>
</evidence>
<reference evidence="1 2" key="1">
    <citation type="submission" date="2017-07" db="EMBL/GenBank/DDBJ databases">
        <title>Phylogenetic study on the rhizospheric bacterium Ochrobactrum sp. A44.</title>
        <authorList>
            <person name="Krzyzanowska D.M."/>
            <person name="Ossowicki A."/>
            <person name="Rajewska M."/>
            <person name="Maciag T."/>
            <person name="Kaczynski Z."/>
            <person name="Czerwicka M."/>
            <person name="Jafra S."/>
        </authorList>
    </citation>
    <scope>NUCLEOTIDE SEQUENCE [LARGE SCALE GENOMIC DNA]</scope>
    <source>
        <strain evidence="1 2">DSM 7216</strain>
    </source>
</reference>
<organism evidence="1 2">
    <name type="scientific">Brucella thiophenivorans</name>
    <dbReference type="NCBI Taxonomy" id="571255"/>
    <lineage>
        <taxon>Bacteria</taxon>
        <taxon>Pseudomonadati</taxon>
        <taxon>Pseudomonadota</taxon>
        <taxon>Alphaproteobacteria</taxon>
        <taxon>Hyphomicrobiales</taxon>
        <taxon>Brucellaceae</taxon>
        <taxon>Brucella/Ochrobactrum group</taxon>
        <taxon>Brucella</taxon>
    </lineage>
</organism>
<accession>A0A256FRZ4</accession>
<protein>
    <submittedName>
        <fullName evidence="1">Uncharacterized protein</fullName>
    </submittedName>
</protein>
<sequence>MFSQAHADTVDSLFANAGDACLPNVKVNLVDAIRNGIEAEVKRREQALKMPAPLSGLSCLDNLMDVNLDIAIQIPDVNGLFSKAMSDAENQLCSMAQEQIAKVTEPLQQALQIPQLQGLELPGMGASGGPDIEFGISSGGIGASGANVENTGARQSPASIMNELYNDLYGAQ</sequence>